<comment type="caution">
    <text evidence="9">The sequence shown here is derived from an EMBL/GenBank/DDBJ whole genome shotgun (WGS) entry which is preliminary data.</text>
</comment>
<dbReference type="STRING" id="549789.NIES30_18090"/>
<dbReference type="Gene3D" id="2.10.109.10">
    <property type="entry name" value="Umud Fragment, subunit A"/>
    <property type="match status" value="1"/>
</dbReference>
<dbReference type="InterPro" id="IPR006197">
    <property type="entry name" value="Peptidase_S24_LexA"/>
</dbReference>
<dbReference type="InterPro" id="IPR039418">
    <property type="entry name" value="LexA-like"/>
</dbReference>
<dbReference type="GO" id="GO:0016787">
    <property type="term" value="F:hydrolase activity"/>
    <property type="evidence" value="ECO:0007669"/>
    <property type="project" value="UniProtKB-KW"/>
</dbReference>
<reference evidence="9 10" key="1">
    <citation type="submission" date="2016-11" db="EMBL/GenBank/DDBJ databases">
        <title>Draft Genome Sequences of Nine Cyanobacterial Strains from Diverse Habitats.</title>
        <authorList>
            <person name="Zhu T."/>
            <person name="Hou S."/>
            <person name="Lu X."/>
            <person name="Hess W.R."/>
        </authorList>
    </citation>
    <scope>NUCLEOTIDE SEQUENCE [LARGE SCALE GENOMIC DNA]</scope>
    <source>
        <strain evidence="9 10">NIES-30</strain>
    </source>
</reference>
<dbReference type="GO" id="GO:0006355">
    <property type="term" value="P:regulation of DNA-templated transcription"/>
    <property type="evidence" value="ECO:0007669"/>
    <property type="project" value="InterPro"/>
</dbReference>
<dbReference type="EMBL" id="MRCG01000014">
    <property type="protein sequence ID" value="OKH46202.1"/>
    <property type="molecule type" value="Genomic_DNA"/>
</dbReference>
<dbReference type="PANTHER" id="PTHR33516:SF2">
    <property type="entry name" value="LEXA REPRESSOR-RELATED"/>
    <property type="match status" value="1"/>
</dbReference>
<dbReference type="Pfam" id="PF00717">
    <property type="entry name" value="Peptidase_S24"/>
    <property type="match status" value="1"/>
</dbReference>
<evidence type="ECO:0000256" key="7">
    <source>
        <dbReference type="RuleBase" id="RU003991"/>
    </source>
</evidence>
<name>A0A1U7J2G9_9CYAN</name>
<feature type="domain" description="Peptidase S24/S26A/S26B/S26C" evidence="8">
    <location>
        <begin position="16"/>
        <end position="128"/>
    </location>
</feature>
<dbReference type="NCBIfam" id="NF007621">
    <property type="entry name" value="PRK10276.1"/>
    <property type="match status" value="1"/>
</dbReference>
<evidence type="ECO:0000256" key="4">
    <source>
        <dbReference type="ARBA" id="ARBA00022813"/>
    </source>
</evidence>
<keyword evidence="4 7" id="KW-0068">Autocatalytic cleavage</keyword>
<evidence type="ECO:0000313" key="10">
    <source>
        <dbReference type="Proteomes" id="UP000185557"/>
    </source>
</evidence>
<protein>
    <submittedName>
        <fullName evidence="9">Peptidase S24</fullName>
    </submittedName>
</protein>
<dbReference type="PRINTS" id="PR00726">
    <property type="entry name" value="LEXASERPTASE"/>
</dbReference>
<keyword evidence="6" id="KW-0742">SOS response</keyword>
<dbReference type="GO" id="GO:0003677">
    <property type="term" value="F:DNA binding"/>
    <property type="evidence" value="ECO:0007669"/>
    <property type="project" value="InterPro"/>
</dbReference>
<evidence type="ECO:0000259" key="8">
    <source>
        <dbReference type="Pfam" id="PF00717"/>
    </source>
</evidence>
<organism evidence="9 10">
    <name type="scientific">Phormidium tenue NIES-30</name>
    <dbReference type="NCBI Taxonomy" id="549789"/>
    <lineage>
        <taxon>Bacteria</taxon>
        <taxon>Bacillati</taxon>
        <taxon>Cyanobacteriota</taxon>
        <taxon>Cyanophyceae</taxon>
        <taxon>Oscillatoriophycideae</taxon>
        <taxon>Oscillatoriales</taxon>
        <taxon>Oscillatoriaceae</taxon>
        <taxon>Phormidium</taxon>
    </lineage>
</organism>
<accession>A0A1U7J2G9</accession>
<sequence length="138" mass="15244">MLYRCCAEGRFVVFIVTVPAGFPSPAEDYTEGPLDLNRYLIHHPAATFFVRVKGDSMIGAGIFCGDLLIVDRALMPNHGNVVIAVVNGDLTVKRFHQEAGQILLMPENPDYDPIVIDPDTDFSIWGVVTRAIHFLRGS</sequence>
<comment type="similarity">
    <text evidence="1 7">Belongs to the peptidase S24 family.</text>
</comment>
<dbReference type="PANTHER" id="PTHR33516">
    <property type="entry name" value="LEXA REPRESSOR"/>
    <property type="match status" value="1"/>
</dbReference>
<dbReference type="InterPro" id="IPR036286">
    <property type="entry name" value="LexA/Signal_pep-like_sf"/>
</dbReference>
<dbReference type="SUPFAM" id="SSF51306">
    <property type="entry name" value="LexA/Signal peptidase"/>
    <property type="match status" value="1"/>
</dbReference>
<evidence type="ECO:0000256" key="2">
    <source>
        <dbReference type="ARBA" id="ARBA00022763"/>
    </source>
</evidence>
<gene>
    <name evidence="9" type="ORF">NIES30_18090</name>
</gene>
<keyword evidence="3 7" id="KW-0378">Hydrolase</keyword>
<evidence type="ECO:0000256" key="6">
    <source>
        <dbReference type="ARBA" id="ARBA00023236"/>
    </source>
</evidence>
<keyword evidence="10" id="KW-1185">Reference proteome</keyword>
<dbReference type="Proteomes" id="UP000185557">
    <property type="component" value="Unassembled WGS sequence"/>
</dbReference>
<evidence type="ECO:0000256" key="5">
    <source>
        <dbReference type="ARBA" id="ARBA00023204"/>
    </source>
</evidence>
<dbReference type="InterPro" id="IPR050077">
    <property type="entry name" value="LexA_repressor"/>
</dbReference>
<evidence type="ECO:0000313" key="9">
    <source>
        <dbReference type="EMBL" id="OKH46202.1"/>
    </source>
</evidence>
<dbReference type="GO" id="GO:0009432">
    <property type="term" value="P:SOS response"/>
    <property type="evidence" value="ECO:0007669"/>
    <property type="project" value="UniProtKB-KW"/>
</dbReference>
<proteinExistence type="inferred from homology"/>
<keyword evidence="5" id="KW-0234">DNA repair</keyword>
<keyword evidence="2" id="KW-0227">DNA damage</keyword>
<dbReference type="AlphaFoldDB" id="A0A1U7J2G9"/>
<evidence type="ECO:0000256" key="3">
    <source>
        <dbReference type="ARBA" id="ARBA00022801"/>
    </source>
</evidence>
<evidence type="ECO:0000256" key="1">
    <source>
        <dbReference type="ARBA" id="ARBA00007484"/>
    </source>
</evidence>
<dbReference type="GO" id="GO:0006281">
    <property type="term" value="P:DNA repair"/>
    <property type="evidence" value="ECO:0007669"/>
    <property type="project" value="UniProtKB-KW"/>
</dbReference>
<dbReference type="OrthoDB" id="9802364at2"/>
<dbReference type="CDD" id="cd06529">
    <property type="entry name" value="S24_LexA-like"/>
    <property type="match status" value="1"/>
</dbReference>
<dbReference type="InterPro" id="IPR015927">
    <property type="entry name" value="Peptidase_S24_S26A/B/C"/>
</dbReference>